<dbReference type="PIRSF" id="PIRSF004793">
    <property type="entry name" value="UCP004793"/>
    <property type="match status" value="1"/>
</dbReference>
<dbReference type="Proteomes" id="UP000460298">
    <property type="component" value="Unassembled WGS sequence"/>
</dbReference>
<keyword evidence="8 10" id="KW-1133">Transmembrane helix</keyword>
<dbReference type="GO" id="GO:0005524">
    <property type="term" value="F:ATP binding"/>
    <property type="evidence" value="ECO:0007669"/>
    <property type="project" value="UniProtKB-UniRule"/>
</dbReference>
<dbReference type="InterPro" id="IPR050338">
    <property type="entry name" value="DisA"/>
</dbReference>
<evidence type="ECO:0000256" key="7">
    <source>
        <dbReference type="ARBA" id="ARBA00022840"/>
    </source>
</evidence>
<comment type="caution">
    <text evidence="12">The sequence shown here is derived from an EMBL/GenBank/DDBJ whole genome shotgun (WGS) entry which is preliminary data.</text>
</comment>
<keyword evidence="4 10" id="KW-0812">Transmembrane</keyword>
<evidence type="ECO:0000256" key="4">
    <source>
        <dbReference type="ARBA" id="ARBA00022692"/>
    </source>
</evidence>
<feature type="transmembrane region" description="Helical" evidence="10">
    <location>
        <begin position="44"/>
        <end position="61"/>
    </location>
</feature>
<keyword evidence="9 10" id="KW-0472">Membrane</keyword>
<evidence type="ECO:0000256" key="10">
    <source>
        <dbReference type="HAMAP-Rule" id="MF_01499"/>
    </source>
</evidence>
<dbReference type="Pfam" id="PF19293">
    <property type="entry name" value="CdaA_N"/>
    <property type="match status" value="1"/>
</dbReference>
<dbReference type="EC" id="2.7.7.85" evidence="10"/>
<evidence type="ECO:0000256" key="1">
    <source>
        <dbReference type="ARBA" id="ARBA00000877"/>
    </source>
</evidence>
<comment type="subunit">
    <text evidence="10">Probably a homodimer.</text>
</comment>
<dbReference type="GO" id="GO:0106408">
    <property type="term" value="F:diadenylate cyclase activity"/>
    <property type="evidence" value="ECO:0007669"/>
    <property type="project" value="UniProtKB-EC"/>
</dbReference>
<accession>A0A833LYQ0</accession>
<comment type="catalytic activity">
    <reaction evidence="1 10">
        <text>2 ATP = 3',3'-c-di-AMP + 2 diphosphate</text>
        <dbReference type="Rhea" id="RHEA:35655"/>
        <dbReference type="ChEBI" id="CHEBI:30616"/>
        <dbReference type="ChEBI" id="CHEBI:33019"/>
        <dbReference type="ChEBI" id="CHEBI:71500"/>
        <dbReference type="EC" id="2.7.7.85"/>
    </reaction>
</comment>
<dbReference type="InterPro" id="IPR045585">
    <property type="entry name" value="CdaA_N"/>
</dbReference>
<keyword evidence="6 10" id="KW-0547">Nucleotide-binding</keyword>
<dbReference type="OrthoDB" id="9807385at2"/>
<evidence type="ECO:0000256" key="6">
    <source>
        <dbReference type="ARBA" id="ARBA00022741"/>
    </source>
</evidence>
<proteinExistence type="inferred from homology"/>
<evidence type="ECO:0000256" key="5">
    <source>
        <dbReference type="ARBA" id="ARBA00022695"/>
    </source>
</evidence>
<dbReference type="InterPro" id="IPR036888">
    <property type="entry name" value="DNA_integrity_DisA_N_sf"/>
</dbReference>
<dbReference type="RefSeq" id="WP_002770969.1">
    <property type="nucleotide sequence ID" value="NZ_JQDG01000022.1"/>
</dbReference>
<evidence type="ECO:0000256" key="3">
    <source>
        <dbReference type="ARBA" id="ARBA00022679"/>
    </source>
</evidence>
<dbReference type="PANTHER" id="PTHR34185">
    <property type="entry name" value="DIADENYLATE CYCLASE"/>
    <property type="match status" value="1"/>
</dbReference>
<evidence type="ECO:0000259" key="11">
    <source>
        <dbReference type="PROSITE" id="PS51794"/>
    </source>
</evidence>
<evidence type="ECO:0000313" key="13">
    <source>
        <dbReference type="Proteomes" id="UP000460298"/>
    </source>
</evidence>
<dbReference type="InterPro" id="IPR003390">
    <property type="entry name" value="DNA_integrity_scan_DisA_N"/>
</dbReference>
<organism evidence="12 13">
    <name type="scientific">Leptonema illini</name>
    <dbReference type="NCBI Taxonomy" id="183"/>
    <lineage>
        <taxon>Bacteria</taxon>
        <taxon>Pseudomonadati</taxon>
        <taxon>Spirochaetota</taxon>
        <taxon>Spirochaetia</taxon>
        <taxon>Leptospirales</taxon>
        <taxon>Leptospiraceae</taxon>
        <taxon>Leptonema</taxon>
    </lineage>
</organism>
<reference evidence="12 13" key="1">
    <citation type="submission" date="2019-10" db="EMBL/GenBank/DDBJ databases">
        <title>Extracellular Electron Transfer in a Candidatus Methanoperedens spp. Enrichment Culture.</title>
        <authorList>
            <person name="Berger S."/>
            <person name="Rangel Shaw D."/>
            <person name="Berben T."/>
            <person name="In 'T Zandt M."/>
            <person name="Frank J."/>
            <person name="Reimann J."/>
            <person name="Jetten M.S.M."/>
            <person name="Welte C.U."/>
        </authorList>
    </citation>
    <scope>NUCLEOTIDE SEQUENCE [LARGE SCALE GENOMIC DNA]</scope>
    <source>
        <strain evidence="12">SB12</strain>
    </source>
</reference>
<gene>
    <name evidence="10" type="primary">dacA</name>
    <name evidence="12" type="ORF">F9K24_10610</name>
</gene>
<keyword evidence="2 10" id="KW-1003">Cell membrane</keyword>
<feature type="transmembrane region" description="Helical" evidence="10">
    <location>
        <begin position="12"/>
        <end position="32"/>
    </location>
</feature>
<evidence type="ECO:0000313" key="12">
    <source>
        <dbReference type="EMBL" id="KAB2932371.1"/>
    </source>
</evidence>
<dbReference type="NCBIfam" id="TIGR00159">
    <property type="entry name" value="diadenylate cyclase CdaA"/>
    <property type="match status" value="1"/>
</dbReference>
<dbReference type="AlphaFoldDB" id="A0A833LYQ0"/>
<dbReference type="SUPFAM" id="SSF143597">
    <property type="entry name" value="YojJ-like"/>
    <property type="match status" value="1"/>
</dbReference>
<dbReference type="Pfam" id="PF02457">
    <property type="entry name" value="DAC"/>
    <property type="match status" value="1"/>
</dbReference>
<feature type="domain" description="DAC" evidence="11">
    <location>
        <begin position="88"/>
        <end position="244"/>
    </location>
</feature>
<comment type="function">
    <text evidence="10">Catalyzes the condensation of 2 ATP molecules into cyclic di-AMP (c-di-AMP), a second messenger used to regulate differing processes in different bacteria.</text>
</comment>
<feature type="transmembrane region" description="Helical" evidence="10">
    <location>
        <begin position="67"/>
        <end position="87"/>
    </location>
</feature>
<dbReference type="PROSITE" id="PS51794">
    <property type="entry name" value="DAC"/>
    <property type="match status" value="1"/>
</dbReference>
<dbReference type="HAMAP" id="MF_01499">
    <property type="entry name" value="DacA"/>
    <property type="match status" value="1"/>
</dbReference>
<dbReference type="InterPro" id="IPR034701">
    <property type="entry name" value="CdaA"/>
</dbReference>
<protein>
    <recommendedName>
        <fullName evidence="10">Diadenylate cyclase</fullName>
        <shortName evidence="10">DAC</shortName>
        <ecNumber evidence="10">2.7.7.85</ecNumber>
    </recommendedName>
    <alternativeName>
        <fullName evidence="10">Cyclic-di-AMP synthase</fullName>
        <shortName evidence="10">c-di-AMP synthase</shortName>
    </alternativeName>
</protein>
<dbReference type="Gene3D" id="3.40.1700.10">
    <property type="entry name" value="DNA integrity scanning protein, DisA, N-terminal domain"/>
    <property type="match status" value="1"/>
</dbReference>
<keyword evidence="5 10" id="KW-0548">Nucleotidyltransferase</keyword>
<keyword evidence="7 10" id="KW-0067">ATP-binding</keyword>
<evidence type="ECO:0000256" key="2">
    <source>
        <dbReference type="ARBA" id="ARBA00022475"/>
    </source>
</evidence>
<evidence type="ECO:0000256" key="9">
    <source>
        <dbReference type="ARBA" id="ARBA00023136"/>
    </source>
</evidence>
<dbReference type="InterPro" id="IPR014046">
    <property type="entry name" value="C-di-AMP_synthase"/>
</dbReference>
<dbReference type="GO" id="GO:0006171">
    <property type="term" value="P:cAMP biosynthetic process"/>
    <property type="evidence" value="ECO:0007669"/>
    <property type="project" value="InterPro"/>
</dbReference>
<dbReference type="GO" id="GO:0004016">
    <property type="term" value="F:adenylate cyclase activity"/>
    <property type="evidence" value="ECO:0007669"/>
    <property type="project" value="UniProtKB-UniRule"/>
</dbReference>
<comment type="caution">
    <text evidence="10">Lacks conserved residue(s) required for the propagation of feature annotation.</text>
</comment>
<keyword evidence="3 10" id="KW-0808">Transferase</keyword>
<sequence>MLSDVWKMESIFPAVAPFTKVVDILLVAYVFYRIYILLSRTRAIQLLIGFALIIAVDILSRKFNLETLSWIITNVSTYLVFGIIVLLQPELRRLISDIGKMQLFQWVNPPKAYYIDEIVIAAQNMAHDRVGSLMCILKEIKPQQIIDSAVRLDANITHELLETIFFKDSPLHDGAVIIESNRILAASCYLPLSGARDLKKTMGARHRAGMGFSEESDAVIIVTSEETGKISVMYNGRMISPVKTKDLRSTIQECIADRSGRPKPPEEGEE</sequence>
<evidence type="ECO:0000256" key="8">
    <source>
        <dbReference type="ARBA" id="ARBA00022989"/>
    </source>
</evidence>
<dbReference type="EMBL" id="WBUI01000009">
    <property type="protein sequence ID" value="KAB2932371.1"/>
    <property type="molecule type" value="Genomic_DNA"/>
</dbReference>
<comment type="similarity">
    <text evidence="10">Belongs to the adenylate cyclase family. DacA/CdaA subfamily.</text>
</comment>
<dbReference type="PANTHER" id="PTHR34185:SF1">
    <property type="entry name" value="DIADENYLATE CYCLASE"/>
    <property type="match status" value="1"/>
</dbReference>
<name>A0A833LYQ0_9LEPT</name>